<proteinExistence type="predicted"/>
<dbReference type="Proteomes" id="UP000266841">
    <property type="component" value="Unassembled WGS sequence"/>
</dbReference>
<comment type="caution">
    <text evidence="1">The sequence shown here is derived from an EMBL/GenBank/DDBJ whole genome shotgun (WGS) entry which is preliminary data.</text>
</comment>
<dbReference type="OrthoDB" id="497525at2759"/>
<accession>K0TEA7</accession>
<dbReference type="EMBL" id="AGNL01006774">
    <property type="protein sequence ID" value="EJK71796.1"/>
    <property type="molecule type" value="Genomic_DNA"/>
</dbReference>
<dbReference type="OMA" id="GVGVFSH"/>
<gene>
    <name evidence="1" type="ORF">THAOC_06730</name>
</gene>
<sequence length="253" mass="28536">KGRIDVSEQVYRVEEGSHIQSYSLDELFPEAGEFSRKFCSSNSFRSAMRHAMREDIFDSTPSYSGLSEKARRMLLLPDSSIQGSWNCKQFTSEDGQCRMKKLTEVLKEYLGEDVAPSGDEFMETVGALCGSKPSTHWIDIVGVLDRRVPHSWHQDTGRSPNGDTKTVLLGFPKEDNYDGAGVFSHAVKLKYERVAPEDHPTNEPVVYPKLEVDDAYVVKPRFAEGSEIVVFRDIDIVHSAPDVAFRSSVMRFM</sequence>
<reference evidence="1 2" key="1">
    <citation type="journal article" date="2012" name="Genome Biol.">
        <title>Genome and low-iron response of an oceanic diatom adapted to chronic iron limitation.</title>
        <authorList>
            <person name="Lommer M."/>
            <person name="Specht M."/>
            <person name="Roy A.S."/>
            <person name="Kraemer L."/>
            <person name="Andreson R."/>
            <person name="Gutowska M.A."/>
            <person name="Wolf J."/>
            <person name="Bergner S.V."/>
            <person name="Schilhabel M.B."/>
            <person name="Klostermeier U.C."/>
            <person name="Beiko R.G."/>
            <person name="Rosenstiel P."/>
            <person name="Hippler M."/>
            <person name="Laroche J."/>
        </authorList>
    </citation>
    <scope>NUCLEOTIDE SEQUENCE [LARGE SCALE GENOMIC DNA]</scope>
    <source>
        <strain evidence="1 2">CCMP1005</strain>
    </source>
</reference>
<feature type="non-terminal residue" evidence="1">
    <location>
        <position position="1"/>
    </location>
</feature>
<keyword evidence="2" id="KW-1185">Reference proteome</keyword>
<dbReference type="eggNOG" id="ENOG502S5SR">
    <property type="taxonomic scope" value="Eukaryota"/>
</dbReference>
<evidence type="ECO:0000313" key="1">
    <source>
        <dbReference type="EMBL" id="EJK71796.1"/>
    </source>
</evidence>
<name>K0TEA7_THAOC</name>
<dbReference type="AlphaFoldDB" id="K0TEA7"/>
<protein>
    <submittedName>
        <fullName evidence="1">Uncharacterized protein</fullName>
    </submittedName>
</protein>
<organism evidence="1 2">
    <name type="scientific">Thalassiosira oceanica</name>
    <name type="common">Marine diatom</name>
    <dbReference type="NCBI Taxonomy" id="159749"/>
    <lineage>
        <taxon>Eukaryota</taxon>
        <taxon>Sar</taxon>
        <taxon>Stramenopiles</taxon>
        <taxon>Ochrophyta</taxon>
        <taxon>Bacillariophyta</taxon>
        <taxon>Coscinodiscophyceae</taxon>
        <taxon>Thalassiosirophycidae</taxon>
        <taxon>Thalassiosirales</taxon>
        <taxon>Thalassiosiraceae</taxon>
        <taxon>Thalassiosira</taxon>
    </lineage>
</organism>
<evidence type="ECO:0000313" key="2">
    <source>
        <dbReference type="Proteomes" id="UP000266841"/>
    </source>
</evidence>